<evidence type="ECO:0000313" key="3">
    <source>
        <dbReference type="Proteomes" id="UP000266861"/>
    </source>
</evidence>
<proteinExistence type="predicted"/>
<name>A0A397GUC2_9GLOM</name>
<feature type="compositionally biased region" description="Low complexity" evidence="1">
    <location>
        <begin position="33"/>
        <end position="46"/>
    </location>
</feature>
<protein>
    <submittedName>
        <fullName evidence="2">Uncharacterized protein</fullName>
    </submittedName>
</protein>
<feature type="compositionally biased region" description="Low complexity" evidence="1">
    <location>
        <begin position="8"/>
        <end position="19"/>
    </location>
</feature>
<keyword evidence="3" id="KW-1185">Reference proteome</keyword>
<gene>
    <name evidence="2" type="ORF">Glove_450g31</name>
</gene>
<accession>A0A397GUC2</accession>
<feature type="region of interest" description="Disordered" evidence="1">
    <location>
        <begin position="1"/>
        <end position="60"/>
    </location>
</feature>
<reference evidence="2 3" key="1">
    <citation type="submission" date="2018-08" db="EMBL/GenBank/DDBJ databases">
        <title>Genome and evolution of the arbuscular mycorrhizal fungus Diversispora epigaea (formerly Glomus versiforme) and its bacterial endosymbionts.</title>
        <authorList>
            <person name="Sun X."/>
            <person name="Fei Z."/>
            <person name="Harrison M."/>
        </authorList>
    </citation>
    <scope>NUCLEOTIDE SEQUENCE [LARGE SCALE GENOMIC DNA]</scope>
    <source>
        <strain evidence="2 3">IT104</strain>
    </source>
</reference>
<sequence>MNNNMDNSTSTIASTSTTPTRKRGRPRKEKAVPTTQTTSTITPVAPTKKRKRPKKIQKVEDKTTEDLHKFKNIKNFIMKNYPSVANNTENIATASSKSMEMARNLWEKVIKYEEKYLV</sequence>
<dbReference type="Proteomes" id="UP000266861">
    <property type="component" value="Unassembled WGS sequence"/>
</dbReference>
<evidence type="ECO:0000256" key="1">
    <source>
        <dbReference type="SAM" id="MobiDB-lite"/>
    </source>
</evidence>
<evidence type="ECO:0000313" key="2">
    <source>
        <dbReference type="EMBL" id="RHZ53144.1"/>
    </source>
</evidence>
<dbReference type="EMBL" id="PQFF01000394">
    <property type="protein sequence ID" value="RHZ53144.1"/>
    <property type="molecule type" value="Genomic_DNA"/>
</dbReference>
<dbReference type="AlphaFoldDB" id="A0A397GUC2"/>
<feature type="compositionally biased region" description="Basic residues" evidence="1">
    <location>
        <begin position="47"/>
        <end position="56"/>
    </location>
</feature>
<comment type="caution">
    <text evidence="2">The sequence shown here is derived from an EMBL/GenBank/DDBJ whole genome shotgun (WGS) entry which is preliminary data.</text>
</comment>
<organism evidence="2 3">
    <name type="scientific">Diversispora epigaea</name>
    <dbReference type="NCBI Taxonomy" id="1348612"/>
    <lineage>
        <taxon>Eukaryota</taxon>
        <taxon>Fungi</taxon>
        <taxon>Fungi incertae sedis</taxon>
        <taxon>Mucoromycota</taxon>
        <taxon>Glomeromycotina</taxon>
        <taxon>Glomeromycetes</taxon>
        <taxon>Diversisporales</taxon>
        <taxon>Diversisporaceae</taxon>
        <taxon>Diversispora</taxon>
    </lineage>
</organism>